<feature type="transmembrane region" description="Helical" evidence="1">
    <location>
        <begin position="7"/>
        <end position="28"/>
    </location>
</feature>
<comment type="caution">
    <text evidence="3">The sequence shown here is derived from an EMBL/GenBank/DDBJ whole genome shotgun (WGS) entry which is preliminary data.</text>
</comment>
<dbReference type="Pfam" id="PF25473">
    <property type="entry name" value="MXRA7_helical"/>
    <property type="match status" value="1"/>
</dbReference>
<keyword evidence="1" id="KW-0472">Membrane</keyword>
<dbReference type="InterPro" id="IPR026622">
    <property type="entry name" value="Mxra7"/>
</dbReference>
<proteinExistence type="predicted"/>
<evidence type="ECO:0000256" key="1">
    <source>
        <dbReference type="SAM" id="Phobius"/>
    </source>
</evidence>
<dbReference type="PANTHER" id="PTHR21845">
    <property type="entry name" value="TRANSMEMBRANE ANCHOR PROTEIN 1"/>
    <property type="match status" value="1"/>
</dbReference>
<dbReference type="InterPro" id="IPR057534">
    <property type="entry name" value="MXRA7_helical"/>
</dbReference>
<dbReference type="AlphaFoldDB" id="A0AAD8Z9Z3"/>
<protein>
    <recommendedName>
        <fullName evidence="2">Matrix-remodeling-associated protein 7 helical domain-containing protein</fullName>
    </recommendedName>
</protein>
<evidence type="ECO:0000259" key="2">
    <source>
        <dbReference type="Pfam" id="PF25473"/>
    </source>
</evidence>
<accession>A0AAD8Z9Z3</accession>
<keyword evidence="1" id="KW-1133">Transmembrane helix</keyword>
<keyword evidence="4" id="KW-1185">Reference proteome</keyword>
<name>A0AAD8Z9Z3_9TELE</name>
<gene>
    <name evidence="3" type="ORF">P4O66_011038</name>
</gene>
<dbReference type="EMBL" id="JAROKS010000017">
    <property type="protein sequence ID" value="KAK1794138.1"/>
    <property type="molecule type" value="Genomic_DNA"/>
</dbReference>
<evidence type="ECO:0000313" key="3">
    <source>
        <dbReference type="EMBL" id="KAK1794138.1"/>
    </source>
</evidence>
<feature type="domain" description="Matrix-remodeling-associated protein 7 helical" evidence="2">
    <location>
        <begin position="142"/>
        <end position="200"/>
    </location>
</feature>
<reference evidence="3" key="1">
    <citation type="submission" date="2023-03" db="EMBL/GenBank/DDBJ databases">
        <title>Electrophorus voltai genome.</title>
        <authorList>
            <person name="Bian C."/>
        </authorList>
    </citation>
    <scope>NUCLEOTIDE SEQUENCE</scope>
    <source>
        <strain evidence="3">CB-2022</strain>
        <tissue evidence="3">Muscle</tissue>
    </source>
</reference>
<keyword evidence="1" id="KW-0812">Transmembrane</keyword>
<dbReference type="Proteomes" id="UP001239994">
    <property type="component" value="Unassembled WGS sequence"/>
</dbReference>
<dbReference type="PANTHER" id="PTHR21845:SF2">
    <property type="entry name" value="MATRIX-REMODELING-ASSOCIATED PROTEIN 7"/>
    <property type="match status" value="1"/>
</dbReference>
<sequence>MDMSMDLFILPAVIFTIFAISVGAFVLWKIQVSAPSTTIYRNSAVKKDGKPSECMISSQAEAFTHCKEQENKTTNCLEELYSGPGKPNIEWEATTQTTKDILQSKAHQTIAESQCEKGNGESADCPTVKRVGGEDKPLKCMPGMLRTSHLEKMMSKEELEEEQRVQQEQLAAIFKLLKENQDTFGEMTEKDMEQQLKLYSI</sequence>
<organism evidence="3 4">
    <name type="scientific">Electrophorus voltai</name>
    <dbReference type="NCBI Taxonomy" id="2609070"/>
    <lineage>
        <taxon>Eukaryota</taxon>
        <taxon>Metazoa</taxon>
        <taxon>Chordata</taxon>
        <taxon>Craniata</taxon>
        <taxon>Vertebrata</taxon>
        <taxon>Euteleostomi</taxon>
        <taxon>Actinopterygii</taxon>
        <taxon>Neopterygii</taxon>
        <taxon>Teleostei</taxon>
        <taxon>Ostariophysi</taxon>
        <taxon>Gymnotiformes</taxon>
        <taxon>Gymnotoidei</taxon>
        <taxon>Gymnotidae</taxon>
        <taxon>Electrophorus</taxon>
    </lineage>
</organism>
<evidence type="ECO:0000313" key="4">
    <source>
        <dbReference type="Proteomes" id="UP001239994"/>
    </source>
</evidence>